<evidence type="ECO:0000256" key="1">
    <source>
        <dbReference type="SAM" id="SignalP"/>
    </source>
</evidence>
<feature type="signal peptide" evidence="1">
    <location>
        <begin position="1"/>
        <end position="19"/>
    </location>
</feature>
<comment type="caution">
    <text evidence="2">The sequence shown here is derived from an EMBL/GenBank/DDBJ whole genome shotgun (WGS) entry which is preliminary data.</text>
</comment>
<evidence type="ECO:0000313" key="3">
    <source>
        <dbReference type="Proteomes" id="UP000729402"/>
    </source>
</evidence>
<name>A0A8J5RHP2_ZIZPA</name>
<keyword evidence="1" id="KW-0732">Signal</keyword>
<gene>
    <name evidence="2" type="ORF">GUJ93_ZPchr0008g14065</name>
</gene>
<dbReference type="PANTHER" id="PTHR47389">
    <property type="entry name" value="OS09G0436400 PROTEIN"/>
    <property type="match status" value="1"/>
</dbReference>
<reference evidence="2" key="2">
    <citation type="submission" date="2021-02" db="EMBL/GenBank/DDBJ databases">
        <authorList>
            <person name="Kimball J.A."/>
            <person name="Haas M.W."/>
            <person name="Macchietto M."/>
            <person name="Kono T."/>
            <person name="Duquette J."/>
            <person name="Shao M."/>
        </authorList>
    </citation>
    <scope>NUCLEOTIDE SEQUENCE</scope>
    <source>
        <tissue evidence="2">Fresh leaf tissue</tissue>
    </source>
</reference>
<keyword evidence="3" id="KW-1185">Reference proteome</keyword>
<feature type="chain" id="PRO_5035171581" description="Protease Do-like 14" evidence="1">
    <location>
        <begin position="20"/>
        <end position="161"/>
    </location>
</feature>
<evidence type="ECO:0008006" key="4">
    <source>
        <dbReference type="Google" id="ProtNLM"/>
    </source>
</evidence>
<dbReference type="PANTHER" id="PTHR47389:SF2">
    <property type="entry name" value="OS01G0278600 PROTEIN"/>
    <property type="match status" value="1"/>
</dbReference>
<protein>
    <recommendedName>
        <fullName evidence="4">Protease Do-like 14</fullName>
    </recommendedName>
</protein>
<dbReference type="AlphaFoldDB" id="A0A8J5RHP2"/>
<proteinExistence type="predicted"/>
<evidence type="ECO:0000313" key="2">
    <source>
        <dbReference type="EMBL" id="KAG8045220.1"/>
    </source>
</evidence>
<dbReference type="Proteomes" id="UP000729402">
    <property type="component" value="Unassembled WGS sequence"/>
</dbReference>
<organism evidence="2 3">
    <name type="scientific">Zizania palustris</name>
    <name type="common">Northern wild rice</name>
    <dbReference type="NCBI Taxonomy" id="103762"/>
    <lineage>
        <taxon>Eukaryota</taxon>
        <taxon>Viridiplantae</taxon>
        <taxon>Streptophyta</taxon>
        <taxon>Embryophyta</taxon>
        <taxon>Tracheophyta</taxon>
        <taxon>Spermatophyta</taxon>
        <taxon>Magnoliopsida</taxon>
        <taxon>Liliopsida</taxon>
        <taxon>Poales</taxon>
        <taxon>Poaceae</taxon>
        <taxon>BOP clade</taxon>
        <taxon>Oryzoideae</taxon>
        <taxon>Oryzeae</taxon>
        <taxon>Zizaniinae</taxon>
        <taxon>Zizania</taxon>
    </lineage>
</organism>
<dbReference type="EMBL" id="JAAALK010000290">
    <property type="protein sequence ID" value="KAG8045220.1"/>
    <property type="molecule type" value="Genomic_DNA"/>
</dbReference>
<reference evidence="2" key="1">
    <citation type="journal article" date="2021" name="bioRxiv">
        <title>Whole Genome Assembly and Annotation of Northern Wild Rice, Zizania palustris L., Supports a Whole Genome Duplication in the Zizania Genus.</title>
        <authorList>
            <person name="Haas M."/>
            <person name="Kono T."/>
            <person name="Macchietto M."/>
            <person name="Millas R."/>
            <person name="McGilp L."/>
            <person name="Shao M."/>
            <person name="Duquette J."/>
            <person name="Hirsch C.N."/>
            <person name="Kimball J."/>
        </authorList>
    </citation>
    <scope>NUCLEOTIDE SEQUENCE</scope>
    <source>
        <tissue evidence="2">Fresh leaf tissue</tissue>
    </source>
</reference>
<dbReference type="OrthoDB" id="4217619at2759"/>
<sequence>MWCMRGGRLGVVPFQRLSGWLLRWHLQVEVLLPSGDKSPGQIGMIDFHYNIGLVEVTSNHKLQEAVVLKDVVDRGDVLALGCAYEGGFLMCSRGKINNRANIFECSELLVSNCKITMAGTGGPLVNYNGHVVGLNFFEANQTPFISMAIVLRCLEHHQIFG</sequence>
<accession>A0A8J5RHP2</accession>
<dbReference type="Pfam" id="PF13365">
    <property type="entry name" value="Trypsin_2"/>
    <property type="match status" value="1"/>
</dbReference>